<dbReference type="STRING" id="290397.Adeh_3815"/>
<feature type="signal peptide" evidence="1">
    <location>
        <begin position="1"/>
        <end position="28"/>
    </location>
</feature>
<dbReference type="PANTHER" id="PTHR10443:SF12">
    <property type="entry name" value="DIPEPTIDASE"/>
    <property type="match status" value="1"/>
</dbReference>
<keyword evidence="2" id="KW-0378">Hydrolase</keyword>
<dbReference type="EMBL" id="CP000251">
    <property type="protein sequence ID" value="ABC83581.1"/>
    <property type="molecule type" value="Genomic_DNA"/>
</dbReference>
<evidence type="ECO:0000313" key="2">
    <source>
        <dbReference type="EMBL" id="ABC83581.1"/>
    </source>
</evidence>
<dbReference type="GO" id="GO:0006508">
    <property type="term" value="P:proteolysis"/>
    <property type="evidence" value="ECO:0007669"/>
    <property type="project" value="InterPro"/>
</dbReference>
<feature type="chain" id="PRO_5004210012" evidence="1">
    <location>
        <begin position="29"/>
        <end position="418"/>
    </location>
</feature>
<accession>Q2IG71</accession>
<gene>
    <name evidence="2" type="ordered locus">Adeh_3815</name>
</gene>
<dbReference type="SUPFAM" id="SSF51556">
    <property type="entry name" value="Metallo-dependent hydrolases"/>
    <property type="match status" value="1"/>
</dbReference>
<dbReference type="OrthoDB" id="9804920at2"/>
<dbReference type="PROSITE" id="PS51257">
    <property type="entry name" value="PROKAR_LIPOPROTEIN"/>
    <property type="match status" value="1"/>
</dbReference>
<dbReference type="RefSeq" id="WP_011422863.1">
    <property type="nucleotide sequence ID" value="NC_007760.1"/>
</dbReference>
<proteinExistence type="predicted"/>
<dbReference type="InterPro" id="IPR032466">
    <property type="entry name" value="Metal_Hydrolase"/>
</dbReference>
<organism evidence="2 3">
    <name type="scientific">Anaeromyxobacter dehalogenans (strain 2CP-C)</name>
    <dbReference type="NCBI Taxonomy" id="290397"/>
    <lineage>
        <taxon>Bacteria</taxon>
        <taxon>Pseudomonadati</taxon>
        <taxon>Myxococcota</taxon>
        <taxon>Myxococcia</taxon>
        <taxon>Myxococcales</taxon>
        <taxon>Cystobacterineae</taxon>
        <taxon>Anaeromyxobacteraceae</taxon>
        <taxon>Anaeromyxobacter</taxon>
    </lineage>
</organism>
<evidence type="ECO:0000313" key="3">
    <source>
        <dbReference type="Proteomes" id="UP000001935"/>
    </source>
</evidence>
<dbReference type="GO" id="GO:0070573">
    <property type="term" value="F:metallodipeptidase activity"/>
    <property type="evidence" value="ECO:0007669"/>
    <property type="project" value="InterPro"/>
</dbReference>
<keyword evidence="1" id="KW-0732">Signal</keyword>
<protein>
    <submittedName>
        <fullName evidence="2">Membrane dipeptidase</fullName>
        <ecNumber evidence="2">3.4.13.19</ecNumber>
    </submittedName>
</protein>
<sequence length="418" mass="43625">MPTEPRTSRIGWLLAMPMLLSCAGPGAASPAPRAASTSSAEDVLRDAPVVDLHLDTPQWLLDQRYDLGAPRRELGQVSLDSMRRGGVGAAFFVLWHPPELPEADAHARALALAAAVRAQVARHPAELAMAGSVDELLAARAAGKIAVLLGMEGAEPLHGDLSELARMHALGVRYVGLTWNAHTAFADAGKPDAPRHGGLSPLGRAAVAEMNRLGIAVDVSHLSDASAAQAIAASRAPVLATHSCARALSDHRRNLPDDLVRAIAAGGGVVGVNFHSVFLDAGFAARAAAAEQAHAPEVAALARSLEGADPVERRWAPYLAELRVAHALPRPPLSVLVDHVEHLVKVAGVDHVGLGSDLDGGIVPPDGIASHADLPRLVAALLARGHSPEDVRKLLGGNVVRVLREVERVSRALRADAP</sequence>
<keyword evidence="2" id="KW-0645">Protease</keyword>
<dbReference type="PANTHER" id="PTHR10443">
    <property type="entry name" value="MICROSOMAL DIPEPTIDASE"/>
    <property type="match status" value="1"/>
</dbReference>
<name>Q2IG71_ANADE</name>
<dbReference type="InterPro" id="IPR008257">
    <property type="entry name" value="Pept_M19"/>
</dbReference>
<dbReference type="Pfam" id="PF01244">
    <property type="entry name" value="Peptidase_M19"/>
    <property type="match status" value="1"/>
</dbReference>
<dbReference type="HOGENOM" id="CLU_031404_2_1_7"/>
<dbReference type="Gene3D" id="3.20.20.140">
    <property type="entry name" value="Metal-dependent hydrolases"/>
    <property type="match status" value="1"/>
</dbReference>
<keyword evidence="2" id="KW-0224">Dipeptidase</keyword>
<dbReference type="PROSITE" id="PS51365">
    <property type="entry name" value="RENAL_DIPEPTIDASE_2"/>
    <property type="match status" value="1"/>
</dbReference>
<reference evidence="2 3" key="1">
    <citation type="submission" date="2006-01" db="EMBL/GenBank/DDBJ databases">
        <title>Complete sequence of Anaeromyxobacter dehalogenans 2CP-C.</title>
        <authorList>
            <consortium name="US DOE Joint Genome Institute"/>
            <person name="Copeland A."/>
            <person name="Lucas S."/>
            <person name="Lapidus A."/>
            <person name="Barry K."/>
            <person name="Detter J.C."/>
            <person name="Glavina T."/>
            <person name="Hammon N."/>
            <person name="Israni S."/>
            <person name="Pitluck S."/>
            <person name="Brettin T."/>
            <person name="Bruce D."/>
            <person name="Han C."/>
            <person name="Tapia R."/>
            <person name="Gilna P."/>
            <person name="Kiss H."/>
            <person name="Schmutz J."/>
            <person name="Larimer F."/>
            <person name="Land M."/>
            <person name="Kyrpides N."/>
            <person name="Anderson I."/>
            <person name="Sanford R.A."/>
            <person name="Ritalahti K.M."/>
            <person name="Thomas H.S."/>
            <person name="Kirby J.R."/>
            <person name="Zhulin I.B."/>
            <person name="Loeffler F.E."/>
            <person name="Richardson P."/>
        </authorList>
    </citation>
    <scope>NUCLEOTIDE SEQUENCE [LARGE SCALE GENOMIC DNA]</scope>
    <source>
        <strain evidence="2 3">2CP-C</strain>
    </source>
</reference>
<evidence type="ECO:0000256" key="1">
    <source>
        <dbReference type="SAM" id="SignalP"/>
    </source>
</evidence>
<dbReference type="AlphaFoldDB" id="Q2IG71"/>
<dbReference type="KEGG" id="ade:Adeh_3815"/>
<dbReference type="Proteomes" id="UP000001935">
    <property type="component" value="Chromosome"/>
</dbReference>
<dbReference type="CDD" id="cd01301">
    <property type="entry name" value="rDP_like"/>
    <property type="match status" value="1"/>
</dbReference>
<dbReference type="EC" id="3.4.13.19" evidence="2"/>
<dbReference type="eggNOG" id="COG2355">
    <property type="taxonomic scope" value="Bacteria"/>
</dbReference>